<dbReference type="EMBL" id="JAKRVX010000009">
    <property type="protein sequence ID" value="MCL9818259.1"/>
    <property type="molecule type" value="Genomic_DNA"/>
</dbReference>
<evidence type="ECO:0000256" key="2">
    <source>
        <dbReference type="ARBA" id="ARBA00023315"/>
    </source>
</evidence>
<dbReference type="InterPro" id="IPR000182">
    <property type="entry name" value="GNAT_dom"/>
</dbReference>
<dbReference type="Pfam" id="PF00583">
    <property type="entry name" value="Acetyltransf_1"/>
    <property type="match status" value="1"/>
</dbReference>
<dbReference type="EC" id="2.3.1.-" evidence="4"/>
<dbReference type="Pfam" id="PF19133">
    <property type="entry name" value="DUF5816"/>
    <property type="match status" value="1"/>
</dbReference>
<reference evidence="4" key="1">
    <citation type="journal article" date="2022" name="Syst. Appl. Microbiol.">
        <title>Natronocalculus amylovorans gen. nov., sp. nov., and Natranaeroarchaeum aerophilus sp. nov., dominant culturable amylolytic natronoarchaea from hypersaline soda lakes in southwestern Siberia.</title>
        <authorList>
            <person name="Sorokin D.Y."/>
            <person name="Elcheninov A.G."/>
            <person name="Khizhniak T.V."/>
            <person name="Koenen M."/>
            <person name="Bale N.J."/>
            <person name="Damste J.S.S."/>
            <person name="Kublanov I.V."/>
        </authorList>
    </citation>
    <scope>NUCLEOTIDE SEQUENCE</scope>
    <source>
        <strain evidence="4">AArc-St2</strain>
    </source>
</reference>
<dbReference type="RefSeq" id="WP_250585803.1">
    <property type="nucleotide sequence ID" value="NZ_JAKRVX010000009.1"/>
</dbReference>
<protein>
    <submittedName>
        <fullName evidence="4">GNAT family N-acetyltransferase</fullName>
        <ecNumber evidence="4">2.3.1.-</ecNumber>
    </submittedName>
</protein>
<comment type="caution">
    <text evidence="4">The sequence shown here is derived from an EMBL/GenBank/DDBJ whole genome shotgun (WGS) entry which is preliminary data.</text>
</comment>
<dbReference type="PANTHER" id="PTHR43877:SF1">
    <property type="entry name" value="ACETYLTRANSFERASE"/>
    <property type="match status" value="1"/>
</dbReference>
<dbReference type="PANTHER" id="PTHR43877">
    <property type="entry name" value="AMINOALKYLPHOSPHONATE N-ACETYLTRANSFERASE-RELATED-RELATED"/>
    <property type="match status" value="1"/>
</dbReference>
<keyword evidence="5" id="KW-1185">Reference proteome</keyword>
<dbReference type="AlphaFoldDB" id="A0AAE3FZM4"/>
<evidence type="ECO:0000259" key="3">
    <source>
        <dbReference type="PROSITE" id="PS51186"/>
    </source>
</evidence>
<keyword evidence="1 4" id="KW-0808">Transferase</keyword>
<dbReference type="SUPFAM" id="SSF55729">
    <property type="entry name" value="Acyl-CoA N-acyltransferases (Nat)"/>
    <property type="match status" value="1"/>
</dbReference>
<keyword evidence="2 4" id="KW-0012">Acyltransferase</keyword>
<reference evidence="4" key="2">
    <citation type="submission" date="2022-02" db="EMBL/GenBank/DDBJ databases">
        <authorList>
            <person name="Elcheninov A.G."/>
            <person name="Sorokin D.Y."/>
            <person name="Kublanov I.V."/>
        </authorList>
    </citation>
    <scope>NUCLEOTIDE SEQUENCE</scope>
    <source>
        <strain evidence="4">AArc-St2</strain>
    </source>
</reference>
<feature type="domain" description="N-acetyltransferase" evidence="3">
    <location>
        <begin position="1"/>
        <end position="165"/>
    </location>
</feature>
<evidence type="ECO:0000256" key="1">
    <source>
        <dbReference type="ARBA" id="ARBA00022679"/>
    </source>
</evidence>
<proteinExistence type="predicted"/>
<dbReference type="InterPro" id="IPR016181">
    <property type="entry name" value="Acyl_CoA_acyltransferase"/>
</dbReference>
<dbReference type="InterPro" id="IPR050832">
    <property type="entry name" value="Bact_Acetyltransf"/>
</dbReference>
<dbReference type="PROSITE" id="PS51186">
    <property type="entry name" value="GNAT"/>
    <property type="match status" value="1"/>
</dbReference>
<dbReference type="GO" id="GO:0016747">
    <property type="term" value="F:acyltransferase activity, transferring groups other than amino-acyl groups"/>
    <property type="evidence" value="ECO:0007669"/>
    <property type="project" value="InterPro"/>
</dbReference>
<evidence type="ECO:0000313" key="5">
    <source>
        <dbReference type="Proteomes" id="UP001203207"/>
    </source>
</evidence>
<accession>A0AAE3FZM4</accession>
<organism evidence="4 5">
    <name type="scientific">Natronocalculus amylovorans</name>
    <dbReference type="NCBI Taxonomy" id="2917812"/>
    <lineage>
        <taxon>Archaea</taxon>
        <taxon>Methanobacteriati</taxon>
        <taxon>Methanobacteriota</taxon>
        <taxon>Stenosarchaea group</taxon>
        <taxon>Halobacteria</taxon>
        <taxon>Halobacteriales</taxon>
        <taxon>Haloferacaceae</taxon>
        <taxon>Natronocalculus</taxon>
    </lineage>
</organism>
<name>A0AAE3FZM4_9EURY</name>
<dbReference type="Proteomes" id="UP001203207">
    <property type="component" value="Unassembled WGS sequence"/>
</dbReference>
<evidence type="ECO:0000313" key="4">
    <source>
        <dbReference type="EMBL" id="MCL9818259.1"/>
    </source>
</evidence>
<dbReference type="InterPro" id="IPR043854">
    <property type="entry name" value="DUF5816"/>
</dbReference>
<gene>
    <name evidence="4" type="ORF">AArcSt2_15055</name>
</gene>
<dbReference type="CDD" id="cd04301">
    <property type="entry name" value="NAT_SF"/>
    <property type="match status" value="1"/>
</dbReference>
<dbReference type="Gene3D" id="3.40.630.30">
    <property type="match status" value="1"/>
</dbReference>
<sequence>MKTRAATATDSHQIRKIAEQSFEASYALSPLDIESIIETDFDTDAITEWVDDDDRLLFVAESEDSLLGFTQARITDDQRGEIVWLHVDPTVRGQGVGTELIDRVLAALRERAVEGVQATILAQNQEGGEFLDRFGFQQSGQEERTFGGEQFRTEVYSTVESDRIDDEHMITESGEVAVGGETRFIDPAEAIAGDEGEFLLVFAGKDEEERLGFYCTNCGSISNLVDTDGKVVCESCGNVHNPDEWDESYL</sequence>